<accession>A0A1Z3HN23</accession>
<dbReference type="AlphaFoldDB" id="A0A1Z3HN23"/>
<evidence type="ECO:0000313" key="1">
    <source>
        <dbReference type="EMBL" id="ASC71690.1"/>
    </source>
</evidence>
<gene>
    <name evidence="1" type="ORF">XM38_026440</name>
</gene>
<protein>
    <submittedName>
        <fullName evidence="1">Uncharacterized protein</fullName>
    </submittedName>
</protein>
<proteinExistence type="predicted"/>
<name>A0A1Z3HN23_9CYAN</name>
<reference evidence="1 2" key="1">
    <citation type="journal article" date="2016" name="Biochim. Biophys. Acta">
        <title>Characterization of red-shifted phycobilisomes isolated from the chlorophyll f-containing cyanobacterium Halomicronema hongdechloris.</title>
        <authorList>
            <person name="Li Y."/>
            <person name="Lin Y."/>
            <person name="Garvey C.J."/>
            <person name="Birch D."/>
            <person name="Corkery R.W."/>
            <person name="Loughlin P.C."/>
            <person name="Scheer H."/>
            <person name="Willows R.D."/>
            <person name="Chen M."/>
        </authorList>
    </citation>
    <scope>NUCLEOTIDE SEQUENCE [LARGE SCALE GENOMIC DNA]</scope>
    <source>
        <strain evidence="1 2">C2206</strain>
    </source>
</reference>
<evidence type="ECO:0000313" key="2">
    <source>
        <dbReference type="Proteomes" id="UP000191901"/>
    </source>
</evidence>
<keyword evidence="2" id="KW-1185">Reference proteome</keyword>
<dbReference type="Proteomes" id="UP000191901">
    <property type="component" value="Chromosome"/>
</dbReference>
<dbReference type="EMBL" id="CP021983">
    <property type="protein sequence ID" value="ASC71690.1"/>
    <property type="molecule type" value="Genomic_DNA"/>
</dbReference>
<dbReference type="KEGG" id="hhg:XM38_026440"/>
<organism evidence="1 2">
    <name type="scientific">Halomicronema hongdechloris C2206</name>
    <dbReference type="NCBI Taxonomy" id="1641165"/>
    <lineage>
        <taxon>Bacteria</taxon>
        <taxon>Bacillati</taxon>
        <taxon>Cyanobacteriota</taxon>
        <taxon>Cyanophyceae</taxon>
        <taxon>Nodosilineales</taxon>
        <taxon>Nodosilineaceae</taxon>
        <taxon>Halomicronema</taxon>
    </lineage>
</organism>
<sequence length="75" mass="8781">MIYLVLELLETQMIHVILLSKVLGKLYARTVSLPPIVLVPVAQENWRTKDLDTYFAEFFRPRNVRGFMPVIYLSI</sequence>